<evidence type="ECO:0000313" key="3">
    <source>
        <dbReference type="EMBL" id="WAR01164.1"/>
    </source>
</evidence>
<dbReference type="EMBL" id="CP111015">
    <property type="protein sequence ID" value="WAR01164.1"/>
    <property type="molecule type" value="Genomic_DNA"/>
</dbReference>
<reference evidence="3" key="1">
    <citation type="submission" date="2022-11" db="EMBL/GenBank/DDBJ databases">
        <title>Centuries of genome instability and evolution in soft-shell clam transmissible cancer (bioRxiv).</title>
        <authorList>
            <person name="Hart S.F.M."/>
            <person name="Yonemitsu M.A."/>
            <person name="Giersch R.M."/>
            <person name="Beal B.F."/>
            <person name="Arriagada G."/>
            <person name="Davis B.W."/>
            <person name="Ostrander E.A."/>
            <person name="Goff S.P."/>
            <person name="Metzger M.J."/>
        </authorList>
    </citation>
    <scope>NUCLEOTIDE SEQUENCE</scope>
    <source>
        <strain evidence="3">MELC-2E11</strain>
        <tissue evidence="3">Siphon/mantle</tissue>
    </source>
</reference>
<dbReference type="Pfam" id="PF03645">
    <property type="entry name" value="Tctex-1"/>
    <property type="match status" value="1"/>
</dbReference>
<name>A0ABY7DVS5_MYAAR</name>
<accession>A0ABY7DVS5</accession>
<sequence>MSYGSISMKTSMSANERLTIQALKDHDKVHPKMSASGATPVKESSRISVSSRRSHTSGEQTSSRSDKNSHPPTKLNYFKFVLATKAWRQQAKDRSIRSEKLSKPVVKYENTYKTEPEDGQLFAPGRVEQMIKETLEHRLKTVKYSSDKSRIIATELTADIKSKVKAMGFPRYKIVCNIIITENKRQGLEVASRCIWNQQTDNFASYTYRNASLIAIANERKK</sequence>
<dbReference type="InterPro" id="IPR005334">
    <property type="entry name" value="Tctex-1-like"/>
</dbReference>
<evidence type="ECO:0000256" key="1">
    <source>
        <dbReference type="ARBA" id="ARBA00005361"/>
    </source>
</evidence>
<evidence type="ECO:0000256" key="2">
    <source>
        <dbReference type="SAM" id="MobiDB-lite"/>
    </source>
</evidence>
<protein>
    <submittedName>
        <fullName evidence="3">TC1DB-like protein</fullName>
    </submittedName>
</protein>
<dbReference type="Gene3D" id="3.30.1140.40">
    <property type="entry name" value="Tctex-1"/>
    <property type="match status" value="1"/>
</dbReference>
<dbReference type="PANTHER" id="PTHR21255">
    <property type="entry name" value="T-COMPLEX-ASSOCIATED-TESTIS-EXPRESSED 1/ DYNEIN LIGHT CHAIN"/>
    <property type="match status" value="1"/>
</dbReference>
<dbReference type="InterPro" id="IPR038586">
    <property type="entry name" value="Tctex-1-like_sf"/>
</dbReference>
<dbReference type="CDD" id="cd21451">
    <property type="entry name" value="DLC-like_TCTEX1D"/>
    <property type="match status" value="1"/>
</dbReference>
<proteinExistence type="inferred from homology"/>
<dbReference type="Proteomes" id="UP001164746">
    <property type="component" value="Chromosome 4"/>
</dbReference>
<keyword evidence="4" id="KW-1185">Reference proteome</keyword>
<feature type="region of interest" description="Disordered" evidence="2">
    <location>
        <begin position="17"/>
        <end position="72"/>
    </location>
</feature>
<organism evidence="3 4">
    <name type="scientific">Mya arenaria</name>
    <name type="common">Soft-shell clam</name>
    <dbReference type="NCBI Taxonomy" id="6604"/>
    <lineage>
        <taxon>Eukaryota</taxon>
        <taxon>Metazoa</taxon>
        <taxon>Spiralia</taxon>
        <taxon>Lophotrochozoa</taxon>
        <taxon>Mollusca</taxon>
        <taxon>Bivalvia</taxon>
        <taxon>Autobranchia</taxon>
        <taxon>Heteroconchia</taxon>
        <taxon>Euheterodonta</taxon>
        <taxon>Imparidentia</taxon>
        <taxon>Neoheterodontei</taxon>
        <taxon>Myida</taxon>
        <taxon>Myoidea</taxon>
        <taxon>Myidae</taxon>
        <taxon>Mya</taxon>
    </lineage>
</organism>
<dbReference type="PANTHER" id="PTHR21255:SF65">
    <property type="entry name" value="TCTEX1 DOMAIN-CONTAINING PROTEIN 2"/>
    <property type="match status" value="1"/>
</dbReference>
<gene>
    <name evidence="3" type="ORF">MAR_007722</name>
</gene>
<comment type="similarity">
    <text evidence="1">Belongs to the dynein light chain Tctex-type family.</text>
</comment>
<evidence type="ECO:0000313" key="4">
    <source>
        <dbReference type="Proteomes" id="UP001164746"/>
    </source>
</evidence>